<dbReference type="GO" id="GO:0000139">
    <property type="term" value="C:Golgi membrane"/>
    <property type="evidence" value="ECO:0007669"/>
    <property type="project" value="UniProtKB-SubCell"/>
</dbReference>
<comment type="caution">
    <text evidence="14">The sequence shown here is derived from an EMBL/GenBank/DDBJ whole genome shotgun (WGS) entry which is preliminary data.</text>
</comment>
<dbReference type="SUPFAM" id="SSF49899">
    <property type="entry name" value="Concanavalin A-like lectins/glucanases"/>
    <property type="match status" value="1"/>
</dbReference>
<evidence type="ECO:0000256" key="9">
    <source>
        <dbReference type="ARBA" id="ARBA00023157"/>
    </source>
</evidence>
<evidence type="ECO:0000313" key="15">
    <source>
        <dbReference type="Proteomes" id="UP001356427"/>
    </source>
</evidence>
<dbReference type="PANTHER" id="PTHR12223:SF20">
    <property type="entry name" value="VIP36-LIKE PROTEIN"/>
    <property type="match status" value="1"/>
</dbReference>
<dbReference type="GO" id="GO:0005793">
    <property type="term" value="C:endoplasmic reticulum-Golgi intermediate compartment"/>
    <property type="evidence" value="ECO:0007669"/>
    <property type="project" value="TreeGrafter"/>
</dbReference>
<evidence type="ECO:0000256" key="12">
    <source>
        <dbReference type="SAM" id="Phobius"/>
    </source>
</evidence>
<keyword evidence="5" id="KW-0430">Lectin</keyword>
<dbReference type="FunFam" id="2.60.120.200:FF:000017">
    <property type="entry name" value="Vesicular integral-membrane protein VIP36"/>
    <property type="match status" value="1"/>
</dbReference>
<gene>
    <name evidence="14" type="ORF">J4Q44_G00240590</name>
</gene>
<evidence type="ECO:0000313" key="14">
    <source>
        <dbReference type="EMBL" id="KAK6305279.1"/>
    </source>
</evidence>
<dbReference type="InterPro" id="IPR013320">
    <property type="entry name" value="ConA-like_dom_sf"/>
</dbReference>
<dbReference type="Gene3D" id="2.60.120.200">
    <property type="match status" value="1"/>
</dbReference>
<keyword evidence="7" id="KW-0333">Golgi apparatus</keyword>
<evidence type="ECO:0000256" key="3">
    <source>
        <dbReference type="ARBA" id="ARBA00022723"/>
    </source>
</evidence>
<evidence type="ECO:0000256" key="4">
    <source>
        <dbReference type="ARBA" id="ARBA00022729"/>
    </source>
</evidence>
<dbReference type="PROSITE" id="PS51328">
    <property type="entry name" value="L_LECTIN_LIKE"/>
    <property type="match status" value="1"/>
</dbReference>
<dbReference type="GO" id="GO:0006888">
    <property type="term" value="P:endoplasmic reticulum to Golgi vesicle-mediated transport"/>
    <property type="evidence" value="ECO:0007669"/>
    <property type="project" value="TreeGrafter"/>
</dbReference>
<name>A0AAN8LAE5_9TELE</name>
<dbReference type="GO" id="GO:0005789">
    <property type="term" value="C:endoplasmic reticulum membrane"/>
    <property type="evidence" value="ECO:0007669"/>
    <property type="project" value="TreeGrafter"/>
</dbReference>
<feature type="domain" description="L-type lectin-like" evidence="13">
    <location>
        <begin position="173"/>
        <end position="409"/>
    </location>
</feature>
<evidence type="ECO:0000256" key="2">
    <source>
        <dbReference type="ARBA" id="ARBA00022692"/>
    </source>
</evidence>
<dbReference type="Gene3D" id="3.60.10.10">
    <property type="entry name" value="Endonuclease/exonuclease/phosphatase"/>
    <property type="match status" value="1"/>
</dbReference>
<keyword evidence="15" id="KW-1185">Reference proteome</keyword>
<evidence type="ECO:0000256" key="6">
    <source>
        <dbReference type="ARBA" id="ARBA00022989"/>
    </source>
</evidence>
<dbReference type="AlphaFoldDB" id="A0AAN8LAE5"/>
<evidence type="ECO:0000256" key="10">
    <source>
        <dbReference type="ARBA" id="ARBA00023180"/>
    </source>
</evidence>
<dbReference type="EMBL" id="JAGTTL010000022">
    <property type="protein sequence ID" value="KAK6305279.1"/>
    <property type="molecule type" value="Genomic_DNA"/>
</dbReference>
<keyword evidence="2 12" id="KW-0812">Transmembrane</keyword>
<protein>
    <recommendedName>
        <fullName evidence="13">L-type lectin-like domain-containing protein</fullName>
    </recommendedName>
</protein>
<dbReference type="GO" id="GO:0005537">
    <property type="term" value="F:D-mannose binding"/>
    <property type="evidence" value="ECO:0007669"/>
    <property type="project" value="TreeGrafter"/>
</dbReference>
<dbReference type="Pfam" id="PF03388">
    <property type="entry name" value="Lectin_leg-like"/>
    <property type="match status" value="1"/>
</dbReference>
<reference evidence="14 15" key="1">
    <citation type="submission" date="2021-04" db="EMBL/GenBank/DDBJ databases">
        <authorList>
            <person name="De Guttry C."/>
            <person name="Zahm M."/>
            <person name="Klopp C."/>
            <person name="Cabau C."/>
            <person name="Louis A."/>
            <person name="Berthelot C."/>
            <person name="Parey E."/>
            <person name="Roest Crollius H."/>
            <person name="Montfort J."/>
            <person name="Robinson-Rechavi M."/>
            <person name="Bucao C."/>
            <person name="Bouchez O."/>
            <person name="Gislard M."/>
            <person name="Lluch J."/>
            <person name="Milhes M."/>
            <person name="Lampietro C."/>
            <person name="Lopez Roques C."/>
            <person name="Donnadieu C."/>
            <person name="Braasch I."/>
            <person name="Desvignes T."/>
            <person name="Postlethwait J."/>
            <person name="Bobe J."/>
            <person name="Wedekind C."/>
            <person name="Guiguen Y."/>
        </authorList>
    </citation>
    <scope>NUCLEOTIDE SEQUENCE [LARGE SCALE GENOMIC DNA]</scope>
    <source>
        <strain evidence="14">Cs_M1</strain>
        <tissue evidence="14">Blood</tissue>
    </source>
</reference>
<dbReference type="SUPFAM" id="SSF56219">
    <property type="entry name" value="DNase I-like"/>
    <property type="match status" value="1"/>
</dbReference>
<evidence type="ECO:0000256" key="5">
    <source>
        <dbReference type="ARBA" id="ARBA00022734"/>
    </source>
</evidence>
<keyword evidence="9" id="KW-1015">Disulfide bond</keyword>
<dbReference type="InterPro" id="IPR036691">
    <property type="entry name" value="Endo/exonu/phosph_ase_sf"/>
</dbReference>
<dbReference type="Proteomes" id="UP001356427">
    <property type="component" value="Unassembled WGS sequence"/>
</dbReference>
<evidence type="ECO:0000256" key="11">
    <source>
        <dbReference type="ARBA" id="ARBA00046288"/>
    </source>
</evidence>
<evidence type="ECO:0000259" key="13">
    <source>
        <dbReference type="PROSITE" id="PS51328"/>
    </source>
</evidence>
<dbReference type="PANTHER" id="PTHR12223">
    <property type="entry name" value="VESICULAR MANNOSE-BINDING LECTIN"/>
    <property type="match status" value="1"/>
</dbReference>
<keyword evidence="10" id="KW-0325">Glycoprotein</keyword>
<comment type="subcellular location">
    <subcellularLocation>
        <location evidence="11">Endomembrane system</location>
        <topology evidence="11">Single-pass type I membrane protein</topology>
    </subcellularLocation>
    <subcellularLocation>
        <location evidence="1">Golgi apparatus membrane</location>
        <topology evidence="1">Single-pass membrane protein</topology>
    </subcellularLocation>
</comment>
<evidence type="ECO:0000256" key="1">
    <source>
        <dbReference type="ARBA" id="ARBA00004194"/>
    </source>
</evidence>
<keyword evidence="8 12" id="KW-0472">Membrane</keyword>
<accession>A0AAN8LAE5</accession>
<keyword evidence="4" id="KW-0732">Signal</keyword>
<evidence type="ECO:0000256" key="8">
    <source>
        <dbReference type="ARBA" id="ARBA00023136"/>
    </source>
</evidence>
<dbReference type="InterPro" id="IPR051136">
    <property type="entry name" value="Intracellular_Lectin-GPT"/>
</dbReference>
<organism evidence="14 15">
    <name type="scientific">Coregonus suidteri</name>
    <dbReference type="NCBI Taxonomy" id="861788"/>
    <lineage>
        <taxon>Eukaryota</taxon>
        <taxon>Metazoa</taxon>
        <taxon>Chordata</taxon>
        <taxon>Craniata</taxon>
        <taxon>Vertebrata</taxon>
        <taxon>Euteleostomi</taxon>
        <taxon>Actinopterygii</taxon>
        <taxon>Neopterygii</taxon>
        <taxon>Teleostei</taxon>
        <taxon>Protacanthopterygii</taxon>
        <taxon>Salmoniformes</taxon>
        <taxon>Salmonidae</taxon>
        <taxon>Coregoninae</taxon>
        <taxon>Coregonus</taxon>
    </lineage>
</organism>
<sequence length="484" mass="55472">MENLIEKKDLVCLNDGRGTRIDVATGKESALDLTLVSSVMAGICEWEIWEESTVGSDHYPIVCTVGWREDEVSVDGVGRWVFGRAKWDQFQELSEQVMARVDMRGDVDSMNNWVRTALVGAATEAIPKSSGRRRRKAVPWWMEECGAMVRSRNRAFRAIGRSFAEDGHHEMEEFLKREHSLSKPYQGVGSSSSSHWELMGDAMVTTEQVRLTTDMQSKQGAVWSRIPCHLRDWELQVHFKIHGQGKKNLNGDGLGIWYTKERMQKGPVFGNQDLFTGLGVFVDTYPNEEKHLEAQKTRYTTRTQRIFPFVLAIVGNGSISYDHERDGRPTELGGCNAMVRNLKHDTFLFIRYVRRRLTIMIDIDGQHEWRDCLDIPGVRLPQGYYFGASAVTGDLSDNHDVISLKLYQLTVLRSETEEKEEEEEITLPSVDNMDLLKMGENEEGWSSIAMFFTILFSMLGCFLLIVVGLIVYSHWNENRRKRFY</sequence>
<keyword evidence="6 12" id="KW-1133">Transmembrane helix</keyword>
<evidence type="ECO:0000256" key="7">
    <source>
        <dbReference type="ARBA" id="ARBA00023034"/>
    </source>
</evidence>
<dbReference type="InterPro" id="IPR005052">
    <property type="entry name" value="Lectin_leg"/>
</dbReference>
<proteinExistence type="predicted"/>
<keyword evidence="3" id="KW-0479">Metal-binding</keyword>
<dbReference type="GO" id="GO:0030134">
    <property type="term" value="C:COPII-coated ER to Golgi transport vesicle"/>
    <property type="evidence" value="ECO:0007669"/>
    <property type="project" value="TreeGrafter"/>
</dbReference>
<dbReference type="GO" id="GO:0046872">
    <property type="term" value="F:metal ion binding"/>
    <property type="evidence" value="ECO:0007669"/>
    <property type="project" value="UniProtKB-KW"/>
</dbReference>
<feature type="transmembrane region" description="Helical" evidence="12">
    <location>
        <begin position="448"/>
        <end position="472"/>
    </location>
</feature>